<feature type="transmembrane region" description="Helical" evidence="2">
    <location>
        <begin position="34"/>
        <end position="55"/>
    </location>
</feature>
<evidence type="ECO:0000256" key="2">
    <source>
        <dbReference type="SAM" id="Phobius"/>
    </source>
</evidence>
<name>A0ABN2FQZ9_9ACTN</name>
<proteinExistence type="predicted"/>
<feature type="region of interest" description="Disordered" evidence="1">
    <location>
        <begin position="1"/>
        <end position="28"/>
    </location>
</feature>
<dbReference type="InterPro" id="IPR013974">
    <property type="entry name" value="SAF"/>
</dbReference>
<keyword evidence="2" id="KW-0472">Membrane</keyword>
<gene>
    <name evidence="4" type="ORF">GCM10009765_03120</name>
</gene>
<protein>
    <submittedName>
        <fullName evidence="4">SAF domain-containing protein</fullName>
    </submittedName>
</protein>
<dbReference type="CDD" id="cd11615">
    <property type="entry name" value="SAF_NeuB_like"/>
    <property type="match status" value="1"/>
</dbReference>
<reference evidence="4 5" key="1">
    <citation type="journal article" date="2019" name="Int. J. Syst. Evol. Microbiol.">
        <title>The Global Catalogue of Microorganisms (GCM) 10K type strain sequencing project: providing services to taxonomists for standard genome sequencing and annotation.</title>
        <authorList>
            <consortium name="The Broad Institute Genomics Platform"/>
            <consortium name="The Broad Institute Genome Sequencing Center for Infectious Disease"/>
            <person name="Wu L."/>
            <person name="Ma J."/>
        </authorList>
    </citation>
    <scope>NUCLEOTIDE SEQUENCE [LARGE SCALE GENOMIC DNA]</scope>
    <source>
        <strain evidence="4 5">JCM 14718</strain>
    </source>
</reference>
<dbReference type="Pfam" id="PF08666">
    <property type="entry name" value="SAF"/>
    <property type="match status" value="1"/>
</dbReference>
<feature type="region of interest" description="Disordered" evidence="1">
    <location>
        <begin position="164"/>
        <end position="195"/>
    </location>
</feature>
<evidence type="ECO:0000313" key="5">
    <source>
        <dbReference type="Proteomes" id="UP001500618"/>
    </source>
</evidence>
<dbReference type="InterPro" id="IPR057736">
    <property type="entry name" value="SAF_PseI/NeuA/NeuB"/>
</dbReference>
<feature type="domain" description="SAF" evidence="3">
    <location>
        <begin position="62"/>
        <end position="125"/>
    </location>
</feature>
<keyword evidence="5" id="KW-1185">Reference proteome</keyword>
<feature type="compositionally biased region" description="Low complexity" evidence="1">
    <location>
        <begin position="172"/>
        <end position="192"/>
    </location>
</feature>
<dbReference type="EMBL" id="BAAANY010000001">
    <property type="protein sequence ID" value="GAA1656990.1"/>
    <property type="molecule type" value="Genomic_DNA"/>
</dbReference>
<sequence length="261" mass="25561">MAVRDGPTYSPVGMTAGPQANGRPPRRPGWRRQLPWLLVGVLVITLGVVGTAILVSASNQRQPVLAAARDLPAGHAIAAEDLRIIQIATDAGVPLIPASHRATVIGSRLAVAVQAGAPFTTRQIGAPAWPAARQGVVGVAVEAGRYPSGIAPGDHVAVLLDPQQQTGGSVDPAASSPATGPSGSTSGAASGPQARERVDATVIAVTGTDTVPGAPAAGQDGGGGAARAGGAVVELQTSEDGAVLVASAPGVRLIAVAGDGG</sequence>
<keyword evidence="2" id="KW-1133">Transmembrane helix</keyword>
<comment type="caution">
    <text evidence="4">The sequence shown here is derived from an EMBL/GenBank/DDBJ whole genome shotgun (WGS) entry which is preliminary data.</text>
</comment>
<evidence type="ECO:0000313" key="4">
    <source>
        <dbReference type="EMBL" id="GAA1656990.1"/>
    </source>
</evidence>
<dbReference type="Proteomes" id="UP001500618">
    <property type="component" value="Unassembled WGS sequence"/>
</dbReference>
<dbReference type="SMART" id="SM00858">
    <property type="entry name" value="SAF"/>
    <property type="match status" value="1"/>
</dbReference>
<keyword evidence="2" id="KW-0812">Transmembrane</keyword>
<evidence type="ECO:0000256" key="1">
    <source>
        <dbReference type="SAM" id="MobiDB-lite"/>
    </source>
</evidence>
<evidence type="ECO:0000259" key="3">
    <source>
        <dbReference type="SMART" id="SM00858"/>
    </source>
</evidence>
<organism evidence="4 5">
    <name type="scientific">Fodinicola feengrottensis</name>
    <dbReference type="NCBI Taxonomy" id="435914"/>
    <lineage>
        <taxon>Bacteria</taxon>
        <taxon>Bacillati</taxon>
        <taxon>Actinomycetota</taxon>
        <taxon>Actinomycetes</taxon>
        <taxon>Mycobacteriales</taxon>
        <taxon>Fodinicola</taxon>
    </lineage>
</organism>
<dbReference type="RefSeq" id="WP_344306405.1">
    <property type="nucleotide sequence ID" value="NZ_BAAANY010000001.1"/>
</dbReference>
<accession>A0ABN2FQZ9</accession>